<name>A0A540MXN0_MALBA</name>
<protein>
    <submittedName>
        <fullName evidence="2">Uncharacterized protein</fullName>
    </submittedName>
</protein>
<evidence type="ECO:0000313" key="3">
    <source>
        <dbReference type="Proteomes" id="UP000315295"/>
    </source>
</evidence>
<dbReference type="EMBL" id="VIEB01000153">
    <property type="protein sequence ID" value="TQE03561.1"/>
    <property type="molecule type" value="Genomic_DNA"/>
</dbReference>
<gene>
    <name evidence="2" type="ORF">C1H46_010876</name>
</gene>
<feature type="compositionally biased region" description="Basic residues" evidence="1">
    <location>
        <begin position="71"/>
        <end position="87"/>
    </location>
</feature>
<proteinExistence type="predicted"/>
<evidence type="ECO:0000256" key="1">
    <source>
        <dbReference type="SAM" id="MobiDB-lite"/>
    </source>
</evidence>
<evidence type="ECO:0000313" key="2">
    <source>
        <dbReference type="EMBL" id="TQE03561.1"/>
    </source>
</evidence>
<reference evidence="2 3" key="1">
    <citation type="journal article" date="2019" name="G3 (Bethesda)">
        <title>Sequencing of a Wild Apple (Malus baccata) Genome Unravels the Differences Between Cultivated and Wild Apple Species Regarding Disease Resistance and Cold Tolerance.</title>
        <authorList>
            <person name="Chen X."/>
        </authorList>
    </citation>
    <scope>NUCLEOTIDE SEQUENCE [LARGE SCALE GENOMIC DNA]</scope>
    <source>
        <strain evidence="3">cv. Shandingzi</strain>
        <tissue evidence="2">Leaves</tissue>
    </source>
</reference>
<organism evidence="2 3">
    <name type="scientific">Malus baccata</name>
    <name type="common">Siberian crab apple</name>
    <name type="synonym">Pyrus baccata</name>
    <dbReference type="NCBI Taxonomy" id="106549"/>
    <lineage>
        <taxon>Eukaryota</taxon>
        <taxon>Viridiplantae</taxon>
        <taxon>Streptophyta</taxon>
        <taxon>Embryophyta</taxon>
        <taxon>Tracheophyta</taxon>
        <taxon>Spermatophyta</taxon>
        <taxon>Magnoliopsida</taxon>
        <taxon>eudicotyledons</taxon>
        <taxon>Gunneridae</taxon>
        <taxon>Pentapetalae</taxon>
        <taxon>rosids</taxon>
        <taxon>fabids</taxon>
        <taxon>Rosales</taxon>
        <taxon>Rosaceae</taxon>
        <taxon>Amygdaloideae</taxon>
        <taxon>Maleae</taxon>
        <taxon>Malus</taxon>
    </lineage>
</organism>
<keyword evidence="3" id="KW-1185">Reference proteome</keyword>
<feature type="region of interest" description="Disordered" evidence="1">
    <location>
        <begin position="1"/>
        <end position="122"/>
    </location>
</feature>
<dbReference type="Proteomes" id="UP000315295">
    <property type="component" value="Unassembled WGS sequence"/>
</dbReference>
<accession>A0A540MXN0</accession>
<sequence length="122" mass="13955">MKLVETHERRCRKRQITGERGGVGYTRAGENTRPLHTNSEGDMAEDRDKVEPGRGIPVVVEELDRPDGKLGRNKSRGKEKRRKRERRGHGENGNRPQRKLGPVPPEILGIEWLTQPMRNTLS</sequence>
<comment type="caution">
    <text evidence="2">The sequence shown here is derived from an EMBL/GenBank/DDBJ whole genome shotgun (WGS) entry which is preliminary data.</text>
</comment>
<dbReference type="AlphaFoldDB" id="A0A540MXN0"/>